<dbReference type="InterPro" id="IPR011009">
    <property type="entry name" value="Kinase-like_dom_sf"/>
</dbReference>
<dbReference type="Gene3D" id="3.90.1200.10">
    <property type="match status" value="1"/>
</dbReference>
<dbReference type="InterPro" id="IPR051678">
    <property type="entry name" value="AGP_Transferase"/>
</dbReference>
<dbReference type="PANTHER" id="PTHR21310">
    <property type="entry name" value="AMINOGLYCOSIDE PHOSPHOTRANSFERASE-RELATED-RELATED"/>
    <property type="match status" value="1"/>
</dbReference>
<dbReference type="CDD" id="cd05155">
    <property type="entry name" value="APH_ChoK_like_1"/>
    <property type="match status" value="1"/>
</dbReference>
<organism evidence="2 3">
    <name type="scientific">Exophiala bonariae</name>
    <dbReference type="NCBI Taxonomy" id="1690606"/>
    <lineage>
        <taxon>Eukaryota</taxon>
        <taxon>Fungi</taxon>
        <taxon>Dikarya</taxon>
        <taxon>Ascomycota</taxon>
        <taxon>Pezizomycotina</taxon>
        <taxon>Eurotiomycetes</taxon>
        <taxon>Chaetothyriomycetidae</taxon>
        <taxon>Chaetothyriales</taxon>
        <taxon>Herpotrichiellaceae</taxon>
        <taxon>Exophiala</taxon>
    </lineage>
</organism>
<evidence type="ECO:0000313" key="2">
    <source>
        <dbReference type="EMBL" id="KAK5047460.1"/>
    </source>
</evidence>
<dbReference type="EMBL" id="JAVRRD010000025">
    <property type="protein sequence ID" value="KAK5047460.1"/>
    <property type="molecule type" value="Genomic_DNA"/>
</dbReference>
<name>A0AAV9N485_9EURO</name>
<dbReference type="AlphaFoldDB" id="A0AAV9N485"/>
<dbReference type="InterPro" id="IPR002575">
    <property type="entry name" value="Aminoglycoside_PTrfase"/>
</dbReference>
<feature type="domain" description="Aminoglycoside phosphotransferase" evidence="1">
    <location>
        <begin position="39"/>
        <end position="264"/>
    </location>
</feature>
<gene>
    <name evidence="2" type="ORF">LTR84_006556</name>
</gene>
<reference evidence="2 3" key="1">
    <citation type="submission" date="2023-08" db="EMBL/GenBank/DDBJ databases">
        <title>Black Yeasts Isolated from many extreme environments.</title>
        <authorList>
            <person name="Coleine C."/>
            <person name="Stajich J.E."/>
            <person name="Selbmann L."/>
        </authorList>
    </citation>
    <scope>NUCLEOTIDE SEQUENCE [LARGE SCALE GENOMIC DNA]</scope>
    <source>
        <strain evidence="2 3">CCFEE 5792</strain>
    </source>
</reference>
<sequence>MAVRIADGRSGITAALVKRLVANQFPQWRHLAVTLVEVDGWDNRTFRLGKNMSVRLPSGPGYVAPVSKEAEWLPRLAPALPIAVPKVLGRGLPDEGYPYPWSVRGWIAGETADRGHIENLSTFAVSVAKFILALQRCDTNGAPLAGAHSWFRGSSLKTYDEETRRCLARLSGLIDTTVAAAVWEAALSTEWTSPPVWFHGDIAPGNLLVRNGNLEAVIDFGCAGIGDPACDLVIAWTMFSGASRNAFREAVGQDSNTWTRARGWALWKALLNVSNDKDDSFRITTSRSIIRDILIEYEATAR</sequence>
<dbReference type="GeneID" id="89974728"/>
<dbReference type="RefSeq" id="XP_064703004.1">
    <property type="nucleotide sequence ID" value="XM_064850117.1"/>
</dbReference>
<dbReference type="Proteomes" id="UP001358417">
    <property type="component" value="Unassembled WGS sequence"/>
</dbReference>
<dbReference type="Pfam" id="PF01636">
    <property type="entry name" value="APH"/>
    <property type="match status" value="1"/>
</dbReference>
<comment type="caution">
    <text evidence="2">The sequence shown here is derived from an EMBL/GenBank/DDBJ whole genome shotgun (WGS) entry which is preliminary data.</text>
</comment>
<dbReference type="Gene3D" id="3.30.200.20">
    <property type="entry name" value="Phosphorylase Kinase, domain 1"/>
    <property type="match status" value="1"/>
</dbReference>
<proteinExistence type="predicted"/>
<keyword evidence="3" id="KW-1185">Reference proteome</keyword>
<protein>
    <recommendedName>
        <fullName evidence="1">Aminoglycoside phosphotransferase domain-containing protein</fullName>
    </recommendedName>
</protein>
<evidence type="ECO:0000259" key="1">
    <source>
        <dbReference type="Pfam" id="PF01636"/>
    </source>
</evidence>
<dbReference type="PANTHER" id="PTHR21310:SF42">
    <property type="entry name" value="BIFUNCTIONAL AAC_APH"/>
    <property type="match status" value="1"/>
</dbReference>
<accession>A0AAV9N485</accession>
<dbReference type="SUPFAM" id="SSF56112">
    <property type="entry name" value="Protein kinase-like (PK-like)"/>
    <property type="match status" value="1"/>
</dbReference>
<evidence type="ECO:0000313" key="3">
    <source>
        <dbReference type="Proteomes" id="UP001358417"/>
    </source>
</evidence>